<evidence type="ECO:0000256" key="5">
    <source>
        <dbReference type="ARBA" id="ARBA00022519"/>
    </source>
</evidence>
<proteinExistence type="inferred from homology"/>
<evidence type="ECO:0000256" key="7">
    <source>
        <dbReference type="ARBA" id="ARBA00022989"/>
    </source>
</evidence>
<dbReference type="Proteomes" id="UP000285523">
    <property type="component" value="Unassembled WGS sequence"/>
</dbReference>
<keyword evidence="10" id="KW-0175">Coiled coil</keyword>
<evidence type="ECO:0000256" key="3">
    <source>
        <dbReference type="ARBA" id="ARBA00022448"/>
    </source>
</evidence>
<accession>A0A418UYV4</accession>
<dbReference type="AlphaFoldDB" id="A0A418UYV4"/>
<keyword evidence="7 9" id="KW-1133">Transmembrane helix</keyword>
<gene>
    <name evidence="13" type="ORF">D4Q52_22025</name>
</gene>
<reference evidence="13 14" key="1">
    <citation type="submission" date="2018-09" db="EMBL/GenBank/DDBJ databases">
        <title>Draft genome sequence of Rhodopseudomonas palustris 2.1.18.</title>
        <authorList>
            <person name="Robertson S.L."/>
            <person name="Meyer T.E."/>
            <person name="Kyndt J.A."/>
        </authorList>
    </citation>
    <scope>NUCLEOTIDE SEQUENCE [LARGE SCALE GENOMIC DNA]</scope>
    <source>
        <strain evidence="13 14">2.1.18</strain>
    </source>
</reference>
<keyword evidence="8 9" id="KW-0472">Membrane</keyword>
<evidence type="ECO:0000259" key="11">
    <source>
        <dbReference type="Pfam" id="PF25994"/>
    </source>
</evidence>
<dbReference type="PANTHER" id="PTHR30386">
    <property type="entry name" value="MEMBRANE FUSION SUBUNIT OF EMRAB-TOLC MULTIDRUG EFFLUX PUMP"/>
    <property type="match status" value="1"/>
</dbReference>
<evidence type="ECO:0000256" key="1">
    <source>
        <dbReference type="ARBA" id="ARBA00004377"/>
    </source>
</evidence>
<evidence type="ECO:0000259" key="12">
    <source>
        <dbReference type="Pfam" id="PF26002"/>
    </source>
</evidence>
<keyword evidence="6 9" id="KW-0812">Transmembrane</keyword>
<dbReference type="GO" id="GO:0015031">
    <property type="term" value="P:protein transport"/>
    <property type="evidence" value="ECO:0007669"/>
    <property type="project" value="InterPro"/>
</dbReference>
<dbReference type="PANTHER" id="PTHR30386:SF17">
    <property type="entry name" value="ALKALINE PROTEASE SECRETION PROTEIN APRE"/>
    <property type="match status" value="1"/>
</dbReference>
<dbReference type="NCBIfam" id="TIGR01843">
    <property type="entry name" value="type_I_hlyD"/>
    <property type="match status" value="1"/>
</dbReference>
<keyword evidence="5 9" id="KW-0997">Cell inner membrane</keyword>
<evidence type="ECO:0000256" key="6">
    <source>
        <dbReference type="ARBA" id="ARBA00022692"/>
    </source>
</evidence>
<name>A0A418UYV4_RHOPL</name>
<dbReference type="InterPro" id="IPR058982">
    <property type="entry name" value="Beta-barrel_AprE"/>
</dbReference>
<comment type="similarity">
    <text evidence="2 9">Belongs to the membrane fusion protein (MFP) (TC 8.A.1) family.</text>
</comment>
<keyword evidence="3 9" id="KW-0813">Transport</keyword>
<dbReference type="Pfam" id="PF26002">
    <property type="entry name" value="Beta-barrel_AprE"/>
    <property type="match status" value="1"/>
</dbReference>
<dbReference type="Gene3D" id="2.40.30.170">
    <property type="match status" value="1"/>
</dbReference>
<keyword evidence="4 9" id="KW-1003">Cell membrane</keyword>
<comment type="subcellular location">
    <subcellularLocation>
        <location evidence="1 9">Cell inner membrane</location>
        <topology evidence="1 9">Single-pass membrane protein</topology>
    </subcellularLocation>
</comment>
<dbReference type="Pfam" id="PF25994">
    <property type="entry name" value="HH_AprE"/>
    <property type="match status" value="1"/>
</dbReference>
<dbReference type="EMBL" id="QYYD01000028">
    <property type="protein sequence ID" value="RJF68541.1"/>
    <property type="molecule type" value="Genomic_DNA"/>
</dbReference>
<sequence length="430" mass="47333">MTTPSHSIRQHIIAVAIAAGFMVVSIGVMSAATEMAGAVIASGQLVVQSEVKKVQHPTGGVVKDLLIGNGSRVKGGDVVLRMDETVARANLAAVDKARWELEARQARLQAERDSSDDVQFPELLTEQTDPTAAAIVAGERRFFHLRRDAAEGQKRQLREQIVQLTEQIAGLGDQLTAKKQETDFLDKELGGVQQLWDQRLVSINRLTSLQRDSARLLGERGQLTASIAQAKGKISETELKILQIDQDFRSDVARELAEVRAKLSETVEKQVAARDAADKLELRSPQDGLVHDLTVHTKGGVIGAGETIMTIVPDQDQLLVETHIAPQDIDQIRIGQTAMLRFTNFNQRTTPEIDGEVMRIGADVSRDDKAGASYFVVRIAIPQDQIAQLGKTHLMPGMPVEVFVRTAERTMLSYLMKPLADQMQRAFREK</sequence>
<feature type="domain" description="AprE-like long alpha-helical hairpin" evidence="11">
    <location>
        <begin position="87"/>
        <end position="275"/>
    </location>
</feature>
<feature type="domain" description="AprE-like beta-barrel" evidence="12">
    <location>
        <begin position="318"/>
        <end position="406"/>
    </location>
</feature>
<evidence type="ECO:0000313" key="13">
    <source>
        <dbReference type="EMBL" id="RJF68541.1"/>
    </source>
</evidence>
<evidence type="ECO:0000256" key="4">
    <source>
        <dbReference type="ARBA" id="ARBA00022475"/>
    </source>
</evidence>
<dbReference type="GO" id="GO:0005886">
    <property type="term" value="C:plasma membrane"/>
    <property type="evidence" value="ECO:0007669"/>
    <property type="project" value="UniProtKB-SubCell"/>
</dbReference>
<dbReference type="InterPro" id="IPR010129">
    <property type="entry name" value="T1SS_HlyD"/>
</dbReference>
<dbReference type="PRINTS" id="PR01490">
    <property type="entry name" value="RTXTOXIND"/>
</dbReference>
<evidence type="ECO:0000256" key="9">
    <source>
        <dbReference type="RuleBase" id="RU365093"/>
    </source>
</evidence>
<dbReference type="InterPro" id="IPR058781">
    <property type="entry name" value="HH_AprE-like"/>
</dbReference>
<feature type="coiled-coil region" evidence="10">
    <location>
        <begin position="147"/>
        <end position="181"/>
    </location>
</feature>
<evidence type="ECO:0000256" key="2">
    <source>
        <dbReference type="ARBA" id="ARBA00009477"/>
    </source>
</evidence>
<dbReference type="OrthoDB" id="9810980at2"/>
<evidence type="ECO:0000256" key="10">
    <source>
        <dbReference type="SAM" id="Coils"/>
    </source>
</evidence>
<evidence type="ECO:0000256" key="8">
    <source>
        <dbReference type="ARBA" id="ARBA00023136"/>
    </source>
</evidence>
<evidence type="ECO:0000313" key="14">
    <source>
        <dbReference type="Proteomes" id="UP000285523"/>
    </source>
</evidence>
<dbReference type="InterPro" id="IPR050739">
    <property type="entry name" value="MFP"/>
</dbReference>
<feature type="transmembrane region" description="Helical" evidence="9">
    <location>
        <begin position="12"/>
        <end position="32"/>
    </location>
</feature>
<dbReference type="RefSeq" id="WP_119858720.1">
    <property type="nucleotide sequence ID" value="NZ_QYYD01000028.1"/>
</dbReference>
<protein>
    <recommendedName>
        <fullName evidence="9">Membrane fusion protein (MFP) family protein</fullName>
    </recommendedName>
</protein>
<organism evidence="13 14">
    <name type="scientific">Rhodopseudomonas palustris</name>
    <dbReference type="NCBI Taxonomy" id="1076"/>
    <lineage>
        <taxon>Bacteria</taxon>
        <taxon>Pseudomonadati</taxon>
        <taxon>Pseudomonadota</taxon>
        <taxon>Alphaproteobacteria</taxon>
        <taxon>Hyphomicrobiales</taxon>
        <taxon>Nitrobacteraceae</taxon>
        <taxon>Rhodopseudomonas</taxon>
    </lineage>
</organism>
<comment type="caution">
    <text evidence="13">The sequence shown here is derived from an EMBL/GenBank/DDBJ whole genome shotgun (WGS) entry which is preliminary data.</text>
</comment>